<proteinExistence type="predicted"/>
<dbReference type="AlphaFoldDB" id="A0A517NTD8"/>
<feature type="region of interest" description="Disordered" evidence="1">
    <location>
        <begin position="141"/>
        <end position="209"/>
    </location>
</feature>
<evidence type="ECO:0000256" key="1">
    <source>
        <dbReference type="SAM" id="MobiDB-lite"/>
    </source>
</evidence>
<gene>
    <name evidence="2" type="ORF">K239x_23520</name>
</gene>
<organism evidence="2 3">
    <name type="scientific">Stieleria marina</name>
    <dbReference type="NCBI Taxonomy" id="1930275"/>
    <lineage>
        <taxon>Bacteria</taxon>
        <taxon>Pseudomonadati</taxon>
        <taxon>Planctomycetota</taxon>
        <taxon>Planctomycetia</taxon>
        <taxon>Pirellulales</taxon>
        <taxon>Pirellulaceae</taxon>
        <taxon>Stieleria</taxon>
    </lineage>
</organism>
<evidence type="ECO:0000313" key="2">
    <source>
        <dbReference type="EMBL" id="QDT10396.1"/>
    </source>
</evidence>
<dbReference type="EMBL" id="CP036526">
    <property type="protein sequence ID" value="QDT10396.1"/>
    <property type="molecule type" value="Genomic_DNA"/>
</dbReference>
<feature type="compositionally biased region" description="Low complexity" evidence="1">
    <location>
        <begin position="388"/>
        <end position="409"/>
    </location>
</feature>
<dbReference type="RefSeq" id="WP_145417949.1">
    <property type="nucleotide sequence ID" value="NZ_CP036526.1"/>
</dbReference>
<keyword evidence="3" id="KW-1185">Reference proteome</keyword>
<dbReference type="Proteomes" id="UP000319817">
    <property type="component" value="Chromosome"/>
</dbReference>
<sequence>MRLTLRTLLAYLDNTLDPKDAEALREKLAESGFATQLVQRIRATLVSRTLSAPSPDAVSPLDEANVISEYLDSTLSAEQIAEVEKACLESDTHLAEAAACHQILTMVLGQPANVSEALRDRVYQLPDRLIQEIPTAASGSFSGVSLPDQAGLSPEGSGFGASPPVESVLESSIGPVKPVGAGDSGVSDAPQRLREAEVSESHRRARATAEDMYGGSIRPSRITPWLVSLALAGVFLFALSRVLAPLMTGPIAQNEEKLGTIGADGKRTNVVVDDPTFDTDVSEDESVQSAADDIEVSAANAPIMETVGTPGVEIKSTDETEITELPLPAPKPDPETVAVDTAPEMTELPAGDETTLPSKTPDTVMEIAMATPPTAKELADEKMASPEAVTAADKTADAPDASAPDGAPAVTDPALNNPALNPADDKAVAKAVSGRTILLATGTANEAFANANWTRVEKDMSISPRATLINAPKFRSELVINTEAKVTFVGPTKASFLAARNDKQTAGLKLEYGKVLIRSKKDDVVMPFQVMGRDIELQFPTADSVAAIEVIWLRRPGFDPFKPENHVPVARIVAVADPAGLASEFVVASAEGDEKLLADQQWMARGDDAPKVSDLIEPLVWATEDTESSILDQSARKGLMDLLAQQQPLALSLREATSFRQAEVAALAAQLMLHLGQPDVYFGTDGILSQPKQRSYWTEHFGELRNAMNRDATSATLLNDQIAQMDSANAKNLMRLLIGFSQSQLVESADDDLIEMLDSNSMPVRVLATENLREITGTTLNFWAGEDNAVRRVPAIKKWQVRLRKGDIRWKTE</sequence>
<accession>A0A517NTD8</accession>
<name>A0A517NTD8_9BACT</name>
<protein>
    <submittedName>
        <fullName evidence="2">Uncharacterized protein</fullName>
    </submittedName>
</protein>
<reference evidence="2 3" key="1">
    <citation type="submission" date="2019-02" db="EMBL/GenBank/DDBJ databases">
        <title>Deep-cultivation of Planctomycetes and their phenomic and genomic characterization uncovers novel biology.</title>
        <authorList>
            <person name="Wiegand S."/>
            <person name="Jogler M."/>
            <person name="Boedeker C."/>
            <person name="Pinto D."/>
            <person name="Vollmers J."/>
            <person name="Rivas-Marin E."/>
            <person name="Kohn T."/>
            <person name="Peeters S.H."/>
            <person name="Heuer A."/>
            <person name="Rast P."/>
            <person name="Oberbeckmann S."/>
            <person name="Bunk B."/>
            <person name="Jeske O."/>
            <person name="Meyerdierks A."/>
            <person name="Storesund J.E."/>
            <person name="Kallscheuer N."/>
            <person name="Luecker S."/>
            <person name="Lage O.M."/>
            <person name="Pohl T."/>
            <person name="Merkel B.J."/>
            <person name="Hornburger P."/>
            <person name="Mueller R.-W."/>
            <person name="Bruemmer F."/>
            <person name="Labrenz M."/>
            <person name="Spormann A.M."/>
            <person name="Op den Camp H."/>
            <person name="Overmann J."/>
            <person name="Amann R."/>
            <person name="Jetten M.S.M."/>
            <person name="Mascher T."/>
            <person name="Medema M.H."/>
            <person name="Devos D.P."/>
            <person name="Kaster A.-K."/>
            <person name="Ovreas L."/>
            <person name="Rohde M."/>
            <person name="Galperin M.Y."/>
            <person name="Jogler C."/>
        </authorList>
    </citation>
    <scope>NUCLEOTIDE SEQUENCE [LARGE SCALE GENOMIC DNA]</scope>
    <source>
        <strain evidence="2 3">K23_9</strain>
    </source>
</reference>
<dbReference type="OrthoDB" id="272719at2"/>
<evidence type="ECO:0000313" key="3">
    <source>
        <dbReference type="Proteomes" id="UP000319817"/>
    </source>
</evidence>
<feature type="region of interest" description="Disordered" evidence="1">
    <location>
        <begin position="382"/>
        <end position="422"/>
    </location>
</feature>
<feature type="compositionally biased region" description="Basic and acidic residues" evidence="1">
    <location>
        <begin position="191"/>
        <end position="202"/>
    </location>
</feature>